<evidence type="ECO:0000313" key="3">
    <source>
        <dbReference type="Proteomes" id="UP001152795"/>
    </source>
</evidence>
<reference evidence="2" key="1">
    <citation type="submission" date="2020-04" db="EMBL/GenBank/DDBJ databases">
        <authorList>
            <person name="Alioto T."/>
            <person name="Alioto T."/>
            <person name="Gomez Garrido J."/>
        </authorList>
    </citation>
    <scope>NUCLEOTIDE SEQUENCE</scope>
    <source>
        <strain evidence="2">A484AB</strain>
    </source>
</reference>
<dbReference type="EMBL" id="CACRXK020011851">
    <property type="protein sequence ID" value="CAB4022189.1"/>
    <property type="molecule type" value="Genomic_DNA"/>
</dbReference>
<name>A0A7D9L2J3_PARCT</name>
<comment type="caution">
    <text evidence="2">The sequence shown here is derived from an EMBL/GenBank/DDBJ whole genome shotgun (WGS) entry which is preliminary data.</text>
</comment>
<evidence type="ECO:0000313" key="2">
    <source>
        <dbReference type="EMBL" id="CAB4022189.1"/>
    </source>
</evidence>
<feature type="non-terminal residue" evidence="2">
    <location>
        <position position="1"/>
    </location>
</feature>
<organism evidence="2 3">
    <name type="scientific">Paramuricea clavata</name>
    <name type="common">Red gorgonian</name>
    <name type="synonym">Violescent sea-whip</name>
    <dbReference type="NCBI Taxonomy" id="317549"/>
    <lineage>
        <taxon>Eukaryota</taxon>
        <taxon>Metazoa</taxon>
        <taxon>Cnidaria</taxon>
        <taxon>Anthozoa</taxon>
        <taxon>Octocorallia</taxon>
        <taxon>Malacalcyonacea</taxon>
        <taxon>Plexauridae</taxon>
        <taxon>Paramuricea</taxon>
    </lineage>
</organism>
<dbReference type="Pfam" id="PF18701">
    <property type="entry name" value="DUF5641"/>
    <property type="match status" value="1"/>
</dbReference>
<dbReference type="InterPro" id="IPR040676">
    <property type="entry name" value="DUF5641"/>
</dbReference>
<protein>
    <recommendedName>
        <fullName evidence="1">DUF5641 domain-containing protein</fullName>
    </recommendedName>
</protein>
<evidence type="ECO:0000259" key="1">
    <source>
        <dbReference type="Pfam" id="PF18701"/>
    </source>
</evidence>
<dbReference type="AlphaFoldDB" id="A0A7D9L2J3"/>
<gene>
    <name evidence="2" type="ORF">PACLA_8A023741</name>
</gene>
<dbReference type="OrthoDB" id="5868911at2759"/>
<accession>A0A7D9L2J3</accession>
<feature type="domain" description="DUF5641" evidence="1">
    <location>
        <begin position="6"/>
        <end position="45"/>
    </location>
</feature>
<proteinExistence type="predicted"/>
<keyword evidence="3" id="KW-1185">Reference proteome</keyword>
<dbReference type="Proteomes" id="UP001152795">
    <property type="component" value="Unassembled WGS sequence"/>
</dbReference>
<sequence>SVERNRNHWPLGIIEKLIVDKDGCIRGAKVRTGKSVIERAIQFLYPMELSCDKAPCVSTTPTKSLDPRVQPFRPRRAAALKAEERMRITADSEDEL</sequence>